<evidence type="ECO:0000313" key="4">
    <source>
        <dbReference type="Proteomes" id="UP000308197"/>
    </source>
</evidence>
<sequence length="159" mass="16714">MARRATLNVPRCKNTERTPSRRACLSDPSVDAHPRRTSAERPYVALLGVGFPVSFPATSLATYVIRRGSVSEQDRHGQARRACTCTRQRGGASLSPCDYSTACASRLALGGAAGNVRSPSGGGMLLACDEDGAQASGAIGRRRSADHLCRRVGKGALSL</sequence>
<reference evidence="3 4" key="1">
    <citation type="journal article" date="2019" name="Nat. Ecol. Evol.">
        <title>Megaphylogeny resolves global patterns of mushroom evolution.</title>
        <authorList>
            <person name="Varga T."/>
            <person name="Krizsan K."/>
            <person name="Foldi C."/>
            <person name="Dima B."/>
            <person name="Sanchez-Garcia M."/>
            <person name="Sanchez-Ramirez S."/>
            <person name="Szollosi G.J."/>
            <person name="Szarkandi J.G."/>
            <person name="Papp V."/>
            <person name="Albert L."/>
            <person name="Andreopoulos W."/>
            <person name="Angelini C."/>
            <person name="Antonin V."/>
            <person name="Barry K.W."/>
            <person name="Bougher N.L."/>
            <person name="Buchanan P."/>
            <person name="Buyck B."/>
            <person name="Bense V."/>
            <person name="Catcheside P."/>
            <person name="Chovatia M."/>
            <person name="Cooper J."/>
            <person name="Damon W."/>
            <person name="Desjardin D."/>
            <person name="Finy P."/>
            <person name="Geml J."/>
            <person name="Haridas S."/>
            <person name="Hughes K."/>
            <person name="Justo A."/>
            <person name="Karasinski D."/>
            <person name="Kautmanova I."/>
            <person name="Kiss B."/>
            <person name="Kocsube S."/>
            <person name="Kotiranta H."/>
            <person name="LaButti K.M."/>
            <person name="Lechner B.E."/>
            <person name="Liimatainen K."/>
            <person name="Lipzen A."/>
            <person name="Lukacs Z."/>
            <person name="Mihaltcheva S."/>
            <person name="Morgado L.N."/>
            <person name="Niskanen T."/>
            <person name="Noordeloos M.E."/>
            <person name="Ohm R.A."/>
            <person name="Ortiz-Santana B."/>
            <person name="Ovrebo C."/>
            <person name="Racz N."/>
            <person name="Riley R."/>
            <person name="Savchenko A."/>
            <person name="Shiryaev A."/>
            <person name="Soop K."/>
            <person name="Spirin V."/>
            <person name="Szebenyi C."/>
            <person name="Tomsovsky M."/>
            <person name="Tulloss R.E."/>
            <person name="Uehling J."/>
            <person name="Grigoriev I.V."/>
            <person name="Vagvolgyi C."/>
            <person name="Papp T."/>
            <person name="Martin F.M."/>
            <person name="Miettinen O."/>
            <person name="Hibbett D.S."/>
            <person name="Nagy L.G."/>
        </authorList>
    </citation>
    <scope>NUCLEOTIDE SEQUENCE [LARGE SCALE GENOMIC DNA]</scope>
    <source>
        <strain evidence="3 4">HHB13444</strain>
    </source>
</reference>
<keyword evidence="2" id="KW-0812">Transmembrane</keyword>
<feature type="region of interest" description="Disordered" evidence="1">
    <location>
        <begin position="1"/>
        <end position="36"/>
    </location>
</feature>
<keyword evidence="2" id="KW-0472">Membrane</keyword>
<evidence type="ECO:0000313" key="3">
    <source>
        <dbReference type="EMBL" id="TFK93718.1"/>
    </source>
</evidence>
<name>A0A5C3Q0N0_9APHY</name>
<dbReference type="EMBL" id="ML210977">
    <property type="protein sequence ID" value="TFK93718.1"/>
    <property type="molecule type" value="Genomic_DNA"/>
</dbReference>
<feature type="transmembrane region" description="Helical" evidence="2">
    <location>
        <begin position="43"/>
        <end position="65"/>
    </location>
</feature>
<proteinExistence type="predicted"/>
<accession>A0A5C3Q0N0</accession>
<dbReference type="InParanoid" id="A0A5C3Q0N0"/>
<protein>
    <submittedName>
        <fullName evidence="3">Uncharacterized protein</fullName>
    </submittedName>
</protein>
<dbReference type="AlphaFoldDB" id="A0A5C3Q0N0"/>
<dbReference type="Proteomes" id="UP000308197">
    <property type="component" value="Unassembled WGS sequence"/>
</dbReference>
<keyword evidence="2" id="KW-1133">Transmembrane helix</keyword>
<gene>
    <name evidence="3" type="ORF">K466DRAFT_70718</name>
</gene>
<keyword evidence="4" id="KW-1185">Reference proteome</keyword>
<evidence type="ECO:0000256" key="1">
    <source>
        <dbReference type="SAM" id="MobiDB-lite"/>
    </source>
</evidence>
<evidence type="ECO:0000256" key="2">
    <source>
        <dbReference type="SAM" id="Phobius"/>
    </source>
</evidence>
<organism evidence="3 4">
    <name type="scientific">Polyporus arcularius HHB13444</name>
    <dbReference type="NCBI Taxonomy" id="1314778"/>
    <lineage>
        <taxon>Eukaryota</taxon>
        <taxon>Fungi</taxon>
        <taxon>Dikarya</taxon>
        <taxon>Basidiomycota</taxon>
        <taxon>Agaricomycotina</taxon>
        <taxon>Agaricomycetes</taxon>
        <taxon>Polyporales</taxon>
        <taxon>Polyporaceae</taxon>
        <taxon>Polyporus</taxon>
    </lineage>
</organism>